<sequence length="104" mass="11625">MKQTKIQLNDVIYNAATQCFEALVTVSDDQRKKRYACAIEAPINMTFEQAAEGLKKQAMRKHVSGRSLFSQVLPHRPSVRAGRAAFDPKSWLEQLGFGSQQNAA</sequence>
<dbReference type="AlphaFoldDB" id="A0A073IY83"/>
<name>A0A073IY83_9RHOB</name>
<comment type="caution">
    <text evidence="1">The sequence shown here is derived from an EMBL/GenBank/DDBJ whole genome shotgun (WGS) entry which is preliminary data.</text>
</comment>
<evidence type="ECO:0008006" key="3">
    <source>
        <dbReference type="Google" id="ProtNLM"/>
    </source>
</evidence>
<accession>A0A073IY83</accession>
<dbReference type="EMBL" id="JAMC01000001">
    <property type="protein sequence ID" value="KEJ90347.1"/>
    <property type="molecule type" value="Genomic_DNA"/>
</dbReference>
<evidence type="ECO:0000313" key="1">
    <source>
        <dbReference type="EMBL" id="KEJ90347.1"/>
    </source>
</evidence>
<protein>
    <recommendedName>
        <fullName evidence="3">Orotidine 5-phosphate decarboxylase</fullName>
    </recommendedName>
</protein>
<evidence type="ECO:0000313" key="2">
    <source>
        <dbReference type="Proteomes" id="UP000027734"/>
    </source>
</evidence>
<proteinExistence type="predicted"/>
<keyword evidence="2" id="KW-1185">Reference proteome</keyword>
<reference evidence="1 2" key="1">
    <citation type="submission" date="2014-01" db="EMBL/GenBank/DDBJ databases">
        <title>Sulfitobacter donghicola JCM 14565 Genome Sequencing.</title>
        <authorList>
            <person name="Lai Q."/>
            <person name="Hong Z."/>
        </authorList>
    </citation>
    <scope>NUCLEOTIDE SEQUENCE [LARGE SCALE GENOMIC DNA]</scope>
    <source>
        <strain evidence="1 2">JCM 14565</strain>
    </source>
</reference>
<organism evidence="1 2">
    <name type="scientific">Sulfitobacter donghicola DSW-25 = KCTC 12864 = JCM 14565</name>
    <dbReference type="NCBI Taxonomy" id="1300350"/>
    <lineage>
        <taxon>Bacteria</taxon>
        <taxon>Pseudomonadati</taxon>
        <taxon>Pseudomonadota</taxon>
        <taxon>Alphaproteobacteria</taxon>
        <taxon>Rhodobacterales</taxon>
        <taxon>Roseobacteraceae</taxon>
        <taxon>Sulfitobacter</taxon>
    </lineage>
</organism>
<dbReference type="RefSeq" id="WP_025058712.1">
    <property type="nucleotide sequence ID" value="NZ_JAMC01000001.1"/>
</dbReference>
<dbReference type="eggNOG" id="ENOG5033Z7U">
    <property type="taxonomic scope" value="Bacteria"/>
</dbReference>
<dbReference type="OrthoDB" id="7862430at2"/>
<gene>
    <name evidence="1" type="ORF">DSW25_00025</name>
</gene>
<dbReference type="Proteomes" id="UP000027734">
    <property type="component" value="Unassembled WGS sequence"/>
</dbReference>